<evidence type="ECO:0000313" key="1">
    <source>
        <dbReference type="EMBL" id="EGF10367.1"/>
    </source>
</evidence>
<reference evidence="1 2" key="1">
    <citation type="submission" date="2011-02" db="EMBL/GenBank/DDBJ databases">
        <authorList>
            <person name="Muzny D."/>
            <person name="Qin X."/>
            <person name="Deng J."/>
            <person name="Jiang H."/>
            <person name="Liu Y."/>
            <person name="Qu J."/>
            <person name="Song X.-Z."/>
            <person name="Zhang L."/>
            <person name="Thornton R."/>
            <person name="Coyle M."/>
            <person name="Francisco L."/>
            <person name="Jackson L."/>
            <person name="Javaid M."/>
            <person name="Korchina V."/>
            <person name="Kovar C."/>
            <person name="Mata R."/>
            <person name="Mathew T."/>
            <person name="Ngo R."/>
            <person name="Nguyen L."/>
            <person name="Nguyen N."/>
            <person name="Okwuonu G."/>
            <person name="Ongeri F."/>
            <person name="Pham C."/>
            <person name="Simmons D."/>
            <person name="Wilczek-Boney K."/>
            <person name="Hale W."/>
            <person name="Jakkamsetti A."/>
            <person name="Pham P."/>
            <person name="Ruth R."/>
            <person name="San Lucas F."/>
            <person name="Warren J."/>
            <person name="Zhang J."/>
            <person name="Zhao Z."/>
            <person name="Zhou C."/>
            <person name="Zhu D."/>
            <person name="Lee S."/>
            <person name="Bess C."/>
            <person name="Blankenburg K."/>
            <person name="Forbes L."/>
            <person name="Fu Q."/>
            <person name="Gubbala S."/>
            <person name="Hirani K."/>
            <person name="Jayaseelan J.C."/>
            <person name="Lara F."/>
            <person name="Munidasa M."/>
            <person name="Palculict T."/>
            <person name="Patil S."/>
            <person name="Pu L.-L."/>
            <person name="Saada N."/>
            <person name="Tang L."/>
            <person name="Weissenberger G."/>
            <person name="Zhu Y."/>
            <person name="Hemphill L."/>
            <person name="Shang Y."/>
            <person name="Youmans B."/>
            <person name="Ayvaz T."/>
            <person name="Ross M."/>
            <person name="Santibanez J."/>
            <person name="Aqrawi P."/>
            <person name="Gross S."/>
            <person name="Joshi V."/>
            <person name="Fowler G."/>
            <person name="Nazareth L."/>
            <person name="Reid J."/>
            <person name="Worley K."/>
            <person name="Petrosino J."/>
            <person name="Highlander S."/>
            <person name="Gibbs R."/>
        </authorList>
    </citation>
    <scope>NUCLEOTIDE SEQUENCE [LARGE SCALE GENOMIC DNA]</scope>
    <source>
        <strain evidence="1 2">ATCC BAA-1200</strain>
    </source>
</reference>
<dbReference type="HOGENOM" id="CLU_2684063_0_0_4"/>
<accession>F2BE48</accession>
<organism evidence="1 2">
    <name type="scientific">Neisseria bacilliformis ATCC BAA-1200</name>
    <dbReference type="NCBI Taxonomy" id="888742"/>
    <lineage>
        <taxon>Bacteria</taxon>
        <taxon>Pseudomonadati</taxon>
        <taxon>Pseudomonadota</taxon>
        <taxon>Betaproteobacteria</taxon>
        <taxon>Neisseriales</taxon>
        <taxon>Neisseriaceae</taxon>
        <taxon>Neisseria</taxon>
    </lineage>
</organism>
<evidence type="ECO:0000313" key="2">
    <source>
        <dbReference type="Proteomes" id="UP000004105"/>
    </source>
</evidence>
<proteinExistence type="predicted"/>
<protein>
    <submittedName>
        <fullName evidence="1">Uncharacterized protein</fullName>
    </submittedName>
</protein>
<comment type="caution">
    <text evidence="1">The sequence shown here is derived from an EMBL/GenBank/DDBJ whole genome shotgun (WGS) entry which is preliminary data.</text>
</comment>
<dbReference type="Proteomes" id="UP000004105">
    <property type="component" value="Unassembled WGS sequence"/>
</dbReference>
<keyword evidence="2" id="KW-1185">Reference proteome</keyword>
<sequence>MPKRPSENPVFARTTQTVQAECRRRACMFVKRKSPIEVFGSPSGCRFLRPSEKRMGRQEMPACALFHAIPANNP</sequence>
<dbReference type="AlphaFoldDB" id="F2BE48"/>
<dbReference type="EMBL" id="AFAY01000042">
    <property type="protein sequence ID" value="EGF10367.1"/>
    <property type="molecule type" value="Genomic_DNA"/>
</dbReference>
<name>F2BE48_9NEIS</name>
<gene>
    <name evidence="1" type="ORF">HMPREF9123_2004</name>
</gene>